<evidence type="ECO:0000313" key="2">
    <source>
        <dbReference type="EMBL" id="EFJ24828.1"/>
    </source>
</evidence>
<evidence type="ECO:0008006" key="4">
    <source>
        <dbReference type="Google" id="ProtNLM"/>
    </source>
</evidence>
<dbReference type="AlphaFoldDB" id="D8RS90"/>
<dbReference type="Gramene" id="EFJ24828">
    <property type="protein sequence ID" value="EFJ24828"/>
    <property type="gene ID" value="SELMODRAFT_414283"/>
</dbReference>
<name>D8RS90_SELML</name>
<dbReference type="SUPFAM" id="SSF56399">
    <property type="entry name" value="ADP-ribosylation"/>
    <property type="match status" value="1"/>
</dbReference>
<sequence>MGTVPELLSSNNHTYKLNSSKLTTSCGAKFRDHQQLHQHQRSSVTHYEVESMRKDDPERGRVIAYFHAKWNHPGSEASGEAVRGLQRKADGPERQQGRKECKGGPALPRHDGLVRASPQQQSTSQPASPLQQSLCSNLSCSLCNIILAAFKKKKAKVDGFLRFGPGIYVTATSSKANYYVKASSGSRPHAILVCKVLAGMVFKVTEDRPSYGYHSVSCEIGYDDENEHESNPTGRVNLKEVLWIDQIVGNVLRKLNMALEYLQPAFGSVIVDVGRYKYM</sequence>
<accession>D8RS90</accession>
<evidence type="ECO:0000256" key="1">
    <source>
        <dbReference type="SAM" id="MobiDB-lite"/>
    </source>
</evidence>
<dbReference type="KEGG" id="smo:SELMODRAFT_414283"/>
<dbReference type="InParanoid" id="D8RS90"/>
<dbReference type="STRING" id="88036.D8RS90"/>
<dbReference type="Proteomes" id="UP000001514">
    <property type="component" value="Unassembled WGS sequence"/>
</dbReference>
<dbReference type="EMBL" id="GL377588">
    <property type="protein sequence ID" value="EFJ24828.1"/>
    <property type="molecule type" value="Genomic_DNA"/>
</dbReference>
<keyword evidence="3" id="KW-1185">Reference proteome</keyword>
<feature type="compositionally biased region" description="Basic and acidic residues" evidence="1">
    <location>
        <begin position="87"/>
        <end position="113"/>
    </location>
</feature>
<protein>
    <recommendedName>
        <fullName evidence="4">PARP catalytic domain-containing protein</fullName>
    </recommendedName>
</protein>
<proteinExistence type="predicted"/>
<reference evidence="2 3" key="1">
    <citation type="journal article" date="2011" name="Science">
        <title>The Selaginella genome identifies genetic changes associated with the evolution of vascular plants.</title>
        <authorList>
            <person name="Banks J.A."/>
            <person name="Nishiyama T."/>
            <person name="Hasebe M."/>
            <person name="Bowman J.L."/>
            <person name="Gribskov M."/>
            <person name="dePamphilis C."/>
            <person name="Albert V.A."/>
            <person name="Aono N."/>
            <person name="Aoyama T."/>
            <person name="Ambrose B.A."/>
            <person name="Ashton N.W."/>
            <person name="Axtell M.J."/>
            <person name="Barker E."/>
            <person name="Barker M.S."/>
            <person name="Bennetzen J.L."/>
            <person name="Bonawitz N.D."/>
            <person name="Chapple C."/>
            <person name="Cheng C."/>
            <person name="Correa L.G."/>
            <person name="Dacre M."/>
            <person name="DeBarry J."/>
            <person name="Dreyer I."/>
            <person name="Elias M."/>
            <person name="Engstrom E.M."/>
            <person name="Estelle M."/>
            <person name="Feng L."/>
            <person name="Finet C."/>
            <person name="Floyd S.K."/>
            <person name="Frommer W.B."/>
            <person name="Fujita T."/>
            <person name="Gramzow L."/>
            <person name="Gutensohn M."/>
            <person name="Harholt J."/>
            <person name="Hattori M."/>
            <person name="Heyl A."/>
            <person name="Hirai T."/>
            <person name="Hiwatashi Y."/>
            <person name="Ishikawa M."/>
            <person name="Iwata M."/>
            <person name="Karol K.G."/>
            <person name="Koehler B."/>
            <person name="Kolukisaoglu U."/>
            <person name="Kubo M."/>
            <person name="Kurata T."/>
            <person name="Lalonde S."/>
            <person name="Li K."/>
            <person name="Li Y."/>
            <person name="Litt A."/>
            <person name="Lyons E."/>
            <person name="Manning G."/>
            <person name="Maruyama T."/>
            <person name="Michael T.P."/>
            <person name="Mikami K."/>
            <person name="Miyazaki S."/>
            <person name="Morinaga S."/>
            <person name="Murata T."/>
            <person name="Mueller-Roeber B."/>
            <person name="Nelson D.R."/>
            <person name="Obara M."/>
            <person name="Oguri Y."/>
            <person name="Olmstead R.G."/>
            <person name="Onodera N."/>
            <person name="Petersen B.L."/>
            <person name="Pils B."/>
            <person name="Prigge M."/>
            <person name="Rensing S.A."/>
            <person name="Riano-Pachon D.M."/>
            <person name="Roberts A.W."/>
            <person name="Sato Y."/>
            <person name="Scheller H.V."/>
            <person name="Schulz B."/>
            <person name="Schulz C."/>
            <person name="Shakirov E.V."/>
            <person name="Shibagaki N."/>
            <person name="Shinohara N."/>
            <person name="Shippen D.E."/>
            <person name="Soerensen I."/>
            <person name="Sotooka R."/>
            <person name="Sugimoto N."/>
            <person name="Sugita M."/>
            <person name="Sumikawa N."/>
            <person name="Tanurdzic M."/>
            <person name="Theissen G."/>
            <person name="Ulvskov P."/>
            <person name="Wakazuki S."/>
            <person name="Weng J.K."/>
            <person name="Willats W.W."/>
            <person name="Wipf D."/>
            <person name="Wolf P.G."/>
            <person name="Yang L."/>
            <person name="Zimmer A.D."/>
            <person name="Zhu Q."/>
            <person name="Mitros T."/>
            <person name="Hellsten U."/>
            <person name="Loque D."/>
            <person name="Otillar R."/>
            <person name="Salamov A."/>
            <person name="Schmutz J."/>
            <person name="Shapiro H."/>
            <person name="Lindquist E."/>
            <person name="Lucas S."/>
            <person name="Rokhsar D."/>
            <person name="Grigoriev I.V."/>
        </authorList>
    </citation>
    <scope>NUCLEOTIDE SEQUENCE [LARGE SCALE GENOMIC DNA]</scope>
</reference>
<gene>
    <name evidence="2" type="ORF">SELMODRAFT_414283</name>
</gene>
<organism evidence="3">
    <name type="scientific">Selaginella moellendorffii</name>
    <name type="common">Spikemoss</name>
    <dbReference type="NCBI Taxonomy" id="88036"/>
    <lineage>
        <taxon>Eukaryota</taxon>
        <taxon>Viridiplantae</taxon>
        <taxon>Streptophyta</taxon>
        <taxon>Embryophyta</taxon>
        <taxon>Tracheophyta</taxon>
        <taxon>Lycopodiopsida</taxon>
        <taxon>Selaginellales</taxon>
        <taxon>Selaginellaceae</taxon>
        <taxon>Selaginella</taxon>
    </lineage>
</organism>
<dbReference type="PANTHER" id="PTHR31681">
    <property type="entry name" value="C2H2-LIKE ZINC FINGER PROTEIN"/>
    <property type="match status" value="1"/>
</dbReference>
<feature type="region of interest" description="Disordered" evidence="1">
    <location>
        <begin position="36"/>
        <end position="55"/>
    </location>
</feature>
<dbReference type="PANTHER" id="PTHR31681:SF3">
    <property type="entry name" value="OS04G0690100 PROTEIN"/>
    <property type="match status" value="1"/>
</dbReference>
<dbReference type="HOGENOM" id="CLU_998906_0_0_1"/>
<feature type="compositionally biased region" description="Low complexity" evidence="1">
    <location>
        <begin position="116"/>
        <end position="128"/>
    </location>
</feature>
<feature type="region of interest" description="Disordered" evidence="1">
    <location>
        <begin position="74"/>
        <end position="128"/>
    </location>
</feature>
<evidence type="ECO:0000313" key="3">
    <source>
        <dbReference type="Proteomes" id="UP000001514"/>
    </source>
</evidence>
<dbReference type="Gene3D" id="3.90.228.10">
    <property type="match status" value="1"/>
</dbReference>